<feature type="compositionally biased region" description="Basic and acidic residues" evidence="1">
    <location>
        <begin position="126"/>
        <end position="147"/>
    </location>
</feature>
<feature type="compositionally biased region" description="Basic and acidic residues" evidence="1">
    <location>
        <begin position="258"/>
        <end position="272"/>
    </location>
</feature>
<protein>
    <submittedName>
        <fullName evidence="2">Uncharacterized protein</fullName>
    </submittedName>
</protein>
<feature type="compositionally biased region" description="Basic and acidic residues" evidence="1">
    <location>
        <begin position="202"/>
        <end position="212"/>
    </location>
</feature>
<evidence type="ECO:0000313" key="3">
    <source>
        <dbReference type="Proteomes" id="UP000266841"/>
    </source>
</evidence>
<evidence type="ECO:0000256" key="1">
    <source>
        <dbReference type="SAM" id="MobiDB-lite"/>
    </source>
</evidence>
<name>K0R437_THAOC</name>
<feature type="region of interest" description="Disordered" evidence="1">
    <location>
        <begin position="18"/>
        <end position="61"/>
    </location>
</feature>
<sequence length="306" mass="32760">PAVVAGAALSSRALSVPSWPSSALTQLSGSPRNDDEDGDAAERDEDLLPSASGGEAKSLSVSTQLDVHATAWLGRSAARLVSRDSTQSAHSSQMRAEGRHLRAAPFIPLCVFPGRLPRRMGPLPDPEPHRWYERAGPPRDPSRRGAEDGTPPGFKSACWRCSEASLLASVGRSRGRTTDGAPEDGQRSGPAGERPPVPGRGLGHEVRRDSRIRPGPKRSRPTTESRGRHRSAAAAEKAQAPANRVRGDVRPFPPPRPPPDDRLRVPRDERPPRGGPSDSSRDVRPSRGGATDLSAEAGLRMRQSTF</sequence>
<proteinExistence type="predicted"/>
<feature type="compositionally biased region" description="Low complexity" evidence="1">
    <location>
        <begin position="232"/>
        <end position="244"/>
    </location>
</feature>
<feature type="region of interest" description="Disordered" evidence="1">
    <location>
        <begin position="121"/>
        <end position="306"/>
    </location>
</feature>
<evidence type="ECO:0000313" key="2">
    <source>
        <dbReference type="EMBL" id="EJK47200.1"/>
    </source>
</evidence>
<accession>K0R437</accession>
<feature type="compositionally biased region" description="Acidic residues" evidence="1">
    <location>
        <begin position="34"/>
        <end position="47"/>
    </location>
</feature>
<dbReference type="AlphaFoldDB" id="K0R437"/>
<feature type="region of interest" description="Disordered" evidence="1">
    <location>
        <begin position="79"/>
        <end position="98"/>
    </location>
</feature>
<keyword evidence="3" id="KW-1185">Reference proteome</keyword>
<dbReference type="Proteomes" id="UP000266841">
    <property type="component" value="Unassembled WGS sequence"/>
</dbReference>
<comment type="caution">
    <text evidence="2">The sequence shown here is derived from an EMBL/GenBank/DDBJ whole genome shotgun (WGS) entry which is preliminary data.</text>
</comment>
<gene>
    <name evidence="2" type="ORF">THAOC_34099</name>
</gene>
<feature type="compositionally biased region" description="Polar residues" evidence="1">
    <location>
        <begin position="18"/>
        <end position="31"/>
    </location>
</feature>
<feature type="non-terminal residue" evidence="2">
    <location>
        <position position="1"/>
    </location>
</feature>
<reference evidence="2 3" key="1">
    <citation type="journal article" date="2012" name="Genome Biol.">
        <title>Genome and low-iron response of an oceanic diatom adapted to chronic iron limitation.</title>
        <authorList>
            <person name="Lommer M."/>
            <person name="Specht M."/>
            <person name="Roy A.S."/>
            <person name="Kraemer L."/>
            <person name="Andreson R."/>
            <person name="Gutowska M.A."/>
            <person name="Wolf J."/>
            <person name="Bergner S.V."/>
            <person name="Schilhabel M.B."/>
            <person name="Klostermeier U.C."/>
            <person name="Beiko R.G."/>
            <person name="Rosenstiel P."/>
            <person name="Hippler M."/>
            <person name="Laroche J."/>
        </authorList>
    </citation>
    <scope>NUCLEOTIDE SEQUENCE [LARGE SCALE GENOMIC DNA]</scope>
    <source>
        <strain evidence="2 3">CCMP1005</strain>
    </source>
</reference>
<dbReference type="EMBL" id="AGNL01047227">
    <property type="protein sequence ID" value="EJK47200.1"/>
    <property type="molecule type" value="Genomic_DNA"/>
</dbReference>
<feature type="compositionally biased region" description="Polar residues" evidence="1">
    <location>
        <begin position="83"/>
        <end position="94"/>
    </location>
</feature>
<organism evidence="2 3">
    <name type="scientific">Thalassiosira oceanica</name>
    <name type="common">Marine diatom</name>
    <dbReference type="NCBI Taxonomy" id="159749"/>
    <lineage>
        <taxon>Eukaryota</taxon>
        <taxon>Sar</taxon>
        <taxon>Stramenopiles</taxon>
        <taxon>Ochrophyta</taxon>
        <taxon>Bacillariophyta</taxon>
        <taxon>Coscinodiscophyceae</taxon>
        <taxon>Thalassiosirophycidae</taxon>
        <taxon>Thalassiosirales</taxon>
        <taxon>Thalassiosiraceae</taxon>
        <taxon>Thalassiosira</taxon>
    </lineage>
</organism>